<dbReference type="InterPro" id="IPR056647">
    <property type="entry name" value="DUF7745"/>
</dbReference>
<comment type="caution">
    <text evidence="2">The sequence shown here is derived from an EMBL/GenBank/DDBJ whole genome shotgun (WGS) entry which is preliminary data.</text>
</comment>
<dbReference type="AlphaFoldDB" id="A0A9D5B6V9"/>
<accession>A0A9D5B6V9</accession>
<feature type="domain" description="DUF7745" evidence="1">
    <location>
        <begin position="61"/>
        <end position="202"/>
    </location>
</feature>
<name>A0A9D5B6V9_PEA</name>
<dbReference type="EMBL" id="JAMSHJ010000003">
    <property type="protein sequence ID" value="KAI5431469.1"/>
    <property type="molecule type" value="Genomic_DNA"/>
</dbReference>
<reference evidence="2 3" key="1">
    <citation type="journal article" date="2022" name="Nat. Genet.">
        <title>Improved pea reference genome and pan-genome highlight genomic features and evolutionary characteristics.</title>
        <authorList>
            <person name="Yang T."/>
            <person name="Liu R."/>
            <person name="Luo Y."/>
            <person name="Hu S."/>
            <person name="Wang D."/>
            <person name="Wang C."/>
            <person name="Pandey M.K."/>
            <person name="Ge S."/>
            <person name="Xu Q."/>
            <person name="Li N."/>
            <person name="Li G."/>
            <person name="Huang Y."/>
            <person name="Saxena R.K."/>
            <person name="Ji Y."/>
            <person name="Li M."/>
            <person name="Yan X."/>
            <person name="He Y."/>
            <person name="Liu Y."/>
            <person name="Wang X."/>
            <person name="Xiang C."/>
            <person name="Varshney R.K."/>
            <person name="Ding H."/>
            <person name="Gao S."/>
            <person name="Zong X."/>
        </authorList>
    </citation>
    <scope>NUCLEOTIDE SEQUENCE [LARGE SCALE GENOMIC DNA]</scope>
    <source>
        <strain evidence="2 3">cv. Zhongwan 6</strain>
    </source>
</reference>
<dbReference type="Proteomes" id="UP001058974">
    <property type="component" value="Chromosome 3"/>
</dbReference>
<evidence type="ECO:0000259" key="1">
    <source>
        <dbReference type="Pfam" id="PF24924"/>
    </source>
</evidence>
<protein>
    <recommendedName>
        <fullName evidence="1">DUF7745 domain-containing protein</fullName>
    </recommendedName>
</protein>
<keyword evidence="3" id="KW-1185">Reference proteome</keyword>
<gene>
    <name evidence="2" type="ORF">KIW84_035598</name>
</gene>
<dbReference type="Pfam" id="PF24924">
    <property type="entry name" value="DUF7745"/>
    <property type="match status" value="1"/>
</dbReference>
<dbReference type="PANTHER" id="PTHR48154:SF1">
    <property type="entry name" value="PROTEIN, PUTATIVE-RELATED"/>
    <property type="match status" value="1"/>
</dbReference>
<proteinExistence type="predicted"/>
<dbReference type="Gramene" id="Psat03G0559800-T1">
    <property type="protein sequence ID" value="KAI5431469.1"/>
    <property type="gene ID" value="KIW84_035598"/>
</dbReference>
<dbReference type="PANTHER" id="PTHR48154">
    <property type="entry name" value="PROTEIN, PUTATIVE-RELATED"/>
    <property type="match status" value="1"/>
</dbReference>
<evidence type="ECO:0000313" key="2">
    <source>
        <dbReference type="EMBL" id="KAI5431469.1"/>
    </source>
</evidence>
<sequence length="204" mass="23303">MRLSVGPNIEGIREILDSPKKKKVPYRGLGQFPTPKELAEVLDIPFEDLVPNIKVWGKVKDQDHVPSLLADVYHTLHLRFEKNGGLMLCCIPLLYKWFVSHVFKDIDVIEKMDGYEWSQKLVGLTEKAIIWYPQGLNLGNAITSCGNVLNVPLVGSKDCINYNIVLAVRQLGYPITYRPNDQLLEGFMFHDIEDPIMLKKIIRD</sequence>
<organism evidence="2 3">
    <name type="scientific">Pisum sativum</name>
    <name type="common">Garden pea</name>
    <name type="synonym">Lathyrus oleraceus</name>
    <dbReference type="NCBI Taxonomy" id="3888"/>
    <lineage>
        <taxon>Eukaryota</taxon>
        <taxon>Viridiplantae</taxon>
        <taxon>Streptophyta</taxon>
        <taxon>Embryophyta</taxon>
        <taxon>Tracheophyta</taxon>
        <taxon>Spermatophyta</taxon>
        <taxon>Magnoliopsida</taxon>
        <taxon>eudicotyledons</taxon>
        <taxon>Gunneridae</taxon>
        <taxon>Pentapetalae</taxon>
        <taxon>rosids</taxon>
        <taxon>fabids</taxon>
        <taxon>Fabales</taxon>
        <taxon>Fabaceae</taxon>
        <taxon>Papilionoideae</taxon>
        <taxon>50 kb inversion clade</taxon>
        <taxon>NPAAA clade</taxon>
        <taxon>Hologalegina</taxon>
        <taxon>IRL clade</taxon>
        <taxon>Fabeae</taxon>
        <taxon>Lathyrus</taxon>
    </lineage>
</organism>
<evidence type="ECO:0000313" key="3">
    <source>
        <dbReference type="Proteomes" id="UP001058974"/>
    </source>
</evidence>